<dbReference type="InterPro" id="IPR036412">
    <property type="entry name" value="HAD-like_sf"/>
</dbReference>
<organism evidence="1 2">
    <name type="scientific">Cytobacillus kochii</name>
    <dbReference type="NCBI Taxonomy" id="859143"/>
    <lineage>
        <taxon>Bacteria</taxon>
        <taxon>Bacillati</taxon>
        <taxon>Bacillota</taxon>
        <taxon>Bacilli</taxon>
        <taxon>Bacillales</taxon>
        <taxon>Bacillaceae</taxon>
        <taxon>Cytobacillus</taxon>
    </lineage>
</organism>
<accession>A0A248TGT7</accession>
<keyword evidence="2" id="KW-1185">Reference proteome</keyword>
<sequence length="70" mass="7486">MKEVLAYFNVYPHEAIAFGDGDNDIDMVKLVGLGIAMGNGSQGVKTAADYVTSRASEGGIYEALKKFNIL</sequence>
<reference evidence="1 2" key="1">
    <citation type="submission" date="2017-08" db="EMBL/GenBank/DDBJ databases">
        <title>Complete Genome Sequence of Bacillus kochii Oregon-R-modENCODE STRAIN BDGP4, isolated from Drosophila melanogaster gut.</title>
        <authorList>
            <person name="Wan K.H."/>
            <person name="Yu C."/>
            <person name="Park S."/>
            <person name="Hammonds A.S."/>
            <person name="Booth B.W."/>
            <person name="Celniker S.E."/>
        </authorList>
    </citation>
    <scope>NUCLEOTIDE SEQUENCE [LARGE SCALE GENOMIC DNA]</scope>
    <source>
        <strain evidence="1 2">BDGP4</strain>
    </source>
</reference>
<dbReference type="OrthoDB" id="9810101at2"/>
<evidence type="ECO:0000313" key="2">
    <source>
        <dbReference type="Proteomes" id="UP000215137"/>
    </source>
</evidence>
<dbReference type="GO" id="GO:0005829">
    <property type="term" value="C:cytosol"/>
    <property type="evidence" value="ECO:0007669"/>
    <property type="project" value="TreeGrafter"/>
</dbReference>
<evidence type="ECO:0000313" key="1">
    <source>
        <dbReference type="EMBL" id="ASV67413.1"/>
    </source>
</evidence>
<dbReference type="Proteomes" id="UP000215137">
    <property type="component" value="Chromosome"/>
</dbReference>
<name>A0A248TGT7_9BACI</name>
<dbReference type="EMBL" id="CP022983">
    <property type="protein sequence ID" value="ASV67413.1"/>
    <property type="molecule type" value="Genomic_DNA"/>
</dbReference>
<dbReference type="Gene3D" id="3.40.50.1000">
    <property type="entry name" value="HAD superfamily/HAD-like"/>
    <property type="match status" value="1"/>
</dbReference>
<dbReference type="KEGG" id="bko:CKF48_08780"/>
<dbReference type="GO" id="GO:0000287">
    <property type="term" value="F:magnesium ion binding"/>
    <property type="evidence" value="ECO:0007669"/>
    <property type="project" value="TreeGrafter"/>
</dbReference>
<protein>
    <recommendedName>
        <fullName evidence="3">HAD family hydrolase</fullName>
    </recommendedName>
</protein>
<dbReference type="SUPFAM" id="SSF56784">
    <property type="entry name" value="HAD-like"/>
    <property type="match status" value="1"/>
</dbReference>
<dbReference type="AlphaFoldDB" id="A0A248TGT7"/>
<dbReference type="PANTHER" id="PTHR10000">
    <property type="entry name" value="PHOSPHOSERINE PHOSPHATASE"/>
    <property type="match status" value="1"/>
</dbReference>
<dbReference type="Pfam" id="PF08282">
    <property type="entry name" value="Hydrolase_3"/>
    <property type="match status" value="1"/>
</dbReference>
<evidence type="ECO:0008006" key="3">
    <source>
        <dbReference type="Google" id="ProtNLM"/>
    </source>
</evidence>
<gene>
    <name evidence="1" type="ORF">CKF48_08780</name>
</gene>
<dbReference type="PANTHER" id="PTHR10000:SF25">
    <property type="entry name" value="PHOSPHATASE YKRA-RELATED"/>
    <property type="match status" value="1"/>
</dbReference>
<proteinExistence type="predicted"/>
<dbReference type="InterPro" id="IPR023214">
    <property type="entry name" value="HAD_sf"/>
</dbReference>
<dbReference type="GO" id="GO:0016791">
    <property type="term" value="F:phosphatase activity"/>
    <property type="evidence" value="ECO:0007669"/>
    <property type="project" value="TreeGrafter"/>
</dbReference>